<dbReference type="GO" id="GO:0000976">
    <property type="term" value="F:transcription cis-regulatory region binding"/>
    <property type="evidence" value="ECO:0007669"/>
    <property type="project" value="TreeGrafter"/>
</dbReference>
<evidence type="ECO:0000256" key="2">
    <source>
        <dbReference type="ARBA" id="ARBA00023125"/>
    </source>
</evidence>
<dbReference type="CDD" id="cd01544">
    <property type="entry name" value="PBP1_GalR"/>
    <property type="match status" value="1"/>
</dbReference>
<protein>
    <submittedName>
        <fullName evidence="5">Galactose operon repressor, GalR-LacI transcriptional regulator family</fullName>
    </submittedName>
</protein>
<evidence type="ECO:0000313" key="6">
    <source>
        <dbReference type="Proteomes" id="UP000070096"/>
    </source>
</evidence>
<dbReference type="PANTHER" id="PTHR30146:SF149">
    <property type="entry name" value="HTH-TYPE TRANSCRIPTIONAL REGULATOR EBGR"/>
    <property type="match status" value="1"/>
</dbReference>
<sequence>MVTIKDIAHAAGVSSATVSRVLNQDQAMSVSDETRTKIFTIAEQLGYKKSKKTNKRSKSSHRIAIIEWYTEQEELDDLYYYSIRLGAEKRAQELGYEVIRIFNNDSLTQLENIDGIIAIGKFSPGKIQELETYSDKLVFVDSDTLKSGHSCVTTDFENSVINVIDYFINSGLKKIGMIAGQETSSDKSTLLSDPRLNTFQSYLTQLKLYDPNLIKIGSFSSEAGYKIMKEFIIELGDKLPPAFFAANDALASGALRALQEAKIPVPERVGLISFNDTSLAKYMYPKLSTVTVFTEEMGKQAIQILEQSFQKDSSSVPYMVKLATRLTIRESSL</sequence>
<dbReference type="PRINTS" id="PR00036">
    <property type="entry name" value="HTHLACI"/>
</dbReference>
<organism evidence="5 6">
    <name type="scientific">Streptococcus gordonii</name>
    <dbReference type="NCBI Taxonomy" id="1302"/>
    <lineage>
        <taxon>Bacteria</taxon>
        <taxon>Bacillati</taxon>
        <taxon>Bacillota</taxon>
        <taxon>Bacilli</taxon>
        <taxon>Lactobacillales</taxon>
        <taxon>Streptococcaceae</taxon>
        <taxon>Streptococcus</taxon>
    </lineage>
</organism>
<evidence type="ECO:0000313" key="5">
    <source>
        <dbReference type="EMBL" id="KXT72286.1"/>
    </source>
</evidence>
<keyword evidence="3" id="KW-0804">Transcription</keyword>
<dbReference type="InterPro" id="IPR028082">
    <property type="entry name" value="Peripla_BP_I"/>
</dbReference>
<dbReference type="Proteomes" id="UP000070096">
    <property type="component" value="Unassembled WGS sequence"/>
</dbReference>
<dbReference type="PROSITE" id="PS00356">
    <property type="entry name" value="HTH_LACI_1"/>
    <property type="match status" value="1"/>
</dbReference>
<dbReference type="SMART" id="SM00354">
    <property type="entry name" value="HTH_LACI"/>
    <property type="match status" value="1"/>
</dbReference>
<dbReference type="CDD" id="cd01392">
    <property type="entry name" value="HTH_LacI"/>
    <property type="match status" value="1"/>
</dbReference>
<evidence type="ECO:0000259" key="4">
    <source>
        <dbReference type="PROSITE" id="PS50932"/>
    </source>
</evidence>
<dbReference type="SUPFAM" id="SSF47413">
    <property type="entry name" value="lambda repressor-like DNA-binding domains"/>
    <property type="match status" value="1"/>
</dbReference>
<dbReference type="Pfam" id="PF13377">
    <property type="entry name" value="Peripla_BP_3"/>
    <property type="match status" value="1"/>
</dbReference>
<dbReference type="PANTHER" id="PTHR30146">
    <property type="entry name" value="LACI-RELATED TRANSCRIPTIONAL REPRESSOR"/>
    <property type="match status" value="1"/>
</dbReference>
<comment type="caution">
    <text evidence="5">The sequence shown here is derived from an EMBL/GenBank/DDBJ whole genome shotgun (WGS) entry which is preliminary data.</text>
</comment>
<name>A0A139N891_STRGN</name>
<dbReference type="Gene3D" id="1.10.260.40">
    <property type="entry name" value="lambda repressor-like DNA-binding domains"/>
    <property type="match status" value="1"/>
</dbReference>
<keyword evidence="1" id="KW-0805">Transcription regulation</keyword>
<reference evidence="5 6" key="1">
    <citation type="submission" date="2016-01" db="EMBL/GenBank/DDBJ databases">
        <title>Highly variable Streptococcus oralis are common among viridans streptococci isolated from primates.</title>
        <authorList>
            <person name="Denapaite D."/>
            <person name="Rieger M."/>
            <person name="Koendgen S."/>
            <person name="Brueckner R."/>
            <person name="Ochigava I."/>
            <person name="Kappeler P."/>
            <person name="Maetz-Rensing K."/>
            <person name="Leendertz F."/>
            <person name="Hakenbeck R."/>
        </authorList>
    </citation>
    <scope>NUCLEOTIDE SEQUENCE [LARGE SCALE GENOMIC DNA]</scope>
    <source>
        <strain evidence="5 6">DD07</strain>
    </source>
</reference>
<evidence type="ECO:0000256" key="3">
    <source>
        <dbReference type="ARBA" id="ARBA00023163"/>
    </source>
</evidence>
<dbReference type="InterPro" id="IPR000843">
    <property type="entry name" value="HTH_LacI"/>
</dbReference>
<dbReference type="PROSITE" id="PS50932">
    <property type="entry name" value="HTH_LACI_2"/>
    <property type="match status" value="1"/>
</dbReference>
<dbReference type="InterPro" id="IPR010982">
    <property type="entry name" value="Lambda_DNA-bd_dom_sf"/>
</dbReference>
<evidence type="ECO:0000256" key="1">
    <source>
        <dbReference type="ARBA" id="ARBA00023015"/>
    </source>
</evidence>
<accession>A0A139N891</accession>
<dbReference type="Gene3D" id="3.40.50.2300">
    <property type="match status" value="2"/>
</dbReference>
<keyword evidence="2" id="KW-0238">DNA-binding</keyword>
<gene>
    <name evidence="5" type="ORF">SGODD07_00752</name>
</gene>
<dbReference type="Pfam" id="PF00356">
    <property type="entry name" value="LacI"/>
    <property type="match status" value="1"/>
</dbReference>
<dbReference type="InterPro" id="IPR046335">
    <property type="entry name" value="LacI/GalR-like_sensor"/>
</dbReference>
<proteinExistence type="predicted"/>
<dbReference type="AlphaFoldDB" id="A0A139N891"/>
<dbReference type="PATRIC" id="fig|1302.21.peg.843"/>
<dbReference type="SUPFAM" id="SSF53822">
    <property type="entry name" value="Periplasmic binding protein-like I"/>
    <property type="match status" value="1"/>
</dbReference>
<feature type="domain" description="HTH lacI-type" evidence="4">
    <location>
        <begin position="2"/>
        <end position="60"/>
    </location>
</feature>
<dbReference type="EMBL" id="LQRC01000114">
    <property type="protein sequence ID" value="KXT72286.1"/>
    <property type="molecule type" value="Genomic_DNA"/>
</dbReference>
<dbReference type="GO" id="GO:0003700">
    <property type="term" value="F:DNA-binding transcription factor activity"/>
    <property type="evidence" value="ECO:0007669"/>
    <property type="project" value="TreeGrafter"/>
</dbReference>